<organism evidence="9 10">
    <name type="scientific">Actinia tenebrosa</name>
    <name type="common">Australian red waratah sea anemone</name>
    <dbReference type="NCBI Taxonomy" id="6105"/>
    <lineage>
        <taxon>Eukaryota</taxon>
        <taxon>Metazoa</taxon>
        <taxon>Cnidaria</taxon>
        <taxon>Anthozoa</taxon>
        <taxon>Hexacorallia</taxon>
        <taxon>Actiniaria</taxon>
        <taxon>Actiniidae</taxon>
        <taxon>Actinia</taxon>
    </lineage>
</organism>
<keyword evidence="4" id="KW-0862">Zinc</keyword>
<evidence type="ECO:0000256" key="1">
    <source>
        <dbReference type="ARBA" id="ARBA00022723"/>
    </source>
</evidence>
<keyword evidence="7" id="KW-0175">Coiled coil</keyword>
<dbReference type="KEGG" id="aten:116293702"/>
<dbReference type="PROSITE" id="PS50005">
    <property type="entry name" value="TPR"/>
    <property type="match status" value="2"/>
</dbReference>
<reference evidence="10" key="1">
    <citation type="submission" date="2025-08" db="UniProtKB">
        <authorList>
            <consortium name="RefSeq"/>
        </authorList>
    </citation>
    <scope>IDENTIFICATION</scope>
    <source>
        <tissue evidence="10">Tentacle</tissue>
    </source>
</reference>
<dbReference type="InterPro" id="IPR056681">
    <property type="entry name" value="DUF7779"/>
</dbReference>
<dbReference type="PANTHER" id="PTHR46423:SF1">
    <property type="entry name" value="RNA POLYMERASE II-ASSOCIATED PROTEIN 3"/>
    <property type="match status" value="1"/>
</dbReference>
<protein>
    <submittedName>
        <fullName evidence="10">Uncharacterized protein LOC116293702</fullName>
    </submittedName>
</protein>
<sequence length="1384" mass="156285">MNGSLTFNILINKFRSLHLCLGKIVDADLVKFIETEVAVLSEKIKIQDKKQSDETNLVRNGLKSVQEAIEEFKNEVNKTLESLKQSHDKFGQRVDKLSEATSAVAEDLGTLKIDQQDLEIKVEGIRENQEILVKRVNTGEERYARVDQRIEDLENAIESRSHQQPVITFQAPNRIPCFHGRANEMSTLAKPLEEKNAECSMMIVYGLGGTGKTSLAIEHIWKNKEVYSGGVFWISGESNALFELSVREMARRIGTFDEEFKTTLSKTLDWLQKRNEYWCLVIDNLDELELSTEMLKLLRGHWKRQAAGDILITTRRERRLLEEEIFDVLGTNFIELKNLSEAEGVEFMKIRTGRSDPRDDTVIRELVLELGTLPLALDQAAAFVKNRKEITFSQYLDEYKKKKLNTLKRSKAYYPVQDTSKDRIAVHTTWQLNFDYVTRMSEEYGIGRAAALVMQVSAFLSPDDIPREVINQGLPLVDDEDLRDCLSSSFGVTDIVSVLTKFSLFQTFTEKSFCVHRLVQEVIRSRISQEHLKHVLVCASRMLSYAFTKTSSPVEVCKSFEGDSVFRQDNSPSLHLWGKLGAHASVLQNYLIDNSQKDAMFRQEVLYTEESASLLNEASLYLSVCRQKVEAMKFQELKIEIFTKMEIPLSQESLNRLTFFQVPLKTVQFKLISHCMGKQDTISEEDAAEELESTNFNTEKANSLREKGNEAVRQQNYEEAIRIYTQAMEFTKDDPRLYSNRALSYLKVGKPEKALQDCENCLKLEERNGKALMRKAWALYELSKTHEEKFKGRMRAAAALAVYFDPTVTNDKHFKEMFPRLIFEEINNTLQLAGAFMLSIPNKTLLLHEGCYDFDSATIDEDLQIVALSKGVKLKFSSFNIFGCRFYGEGIEVSKDSGSLICRSKASLSLCNCKLSGGFSSCEDFPDCNGGPGCVAVQFTGGKLCDRTEKYGVGVSGISGFGTVQVLEGGTGYIENCDIVQCGGGGVLCHGDSSSVFVKTCRVHKNRQAGLEAREGGRLVAIDNDVYTNGFHGILLGPSAGKCEITGNRIHENNREGIFVLQTTDQEIFITRNRIFHNLPFGISLERCQVKIENNEIFENGFYGILANTLTTAVVENNDIYSNKCGGIIIGINFSGRIVINSNIVRDHNGPWLQFEDASISVPGIIGGTERNKPCYLPKGETAFYTTQPVVANNEIRNNKEMLFHPKDKMESVQNECGFCRSSKNLQRCSGCNIALYCNPTCQKRHWAKHRPLCCALNDQYSVLVEPKSYTSSDSVKVRTFGAHLKGIGKGPRPDPQSKQRFIVKVQTRHNNCHPLQILSVYDKSLSIDGYFQSPEVFNVIMECGVLGQMSKFTSKKAYFYARFADGGKKLNIYLGHLAPYQEW</sequence>
<dbReference type="GO" id="GO:0101031">
    <property type="term" value="C:protein folding chaperone complex"/>
    <property type="evidence" value="ECO:0007669"/>
    <property type="project" value="TreeGrafter"/>
</dbReference>
<keyword evidence="2 5" id="KW-0863">Zinc-finger</keyword>
<dbReference type="SUPFAM" id="SSF144232">
    <property type="entry name" value="HIT/MYND zinc finger-like"/>
    <property type="match status" value="1"/>
</dbReference>
<keyword evidence="1" id="KW-0479">Metal-binding</keyword>
<evidence type="ECO:0000313" key="9">
    <source>
        <dbReference type="Proteomes" id="UP000515163"/>
    </source>
</evidence>
<dbReference type="GeneID" id="116293702"/>
<gene>
    <name evidence="10" type="primary">LOC116293702</name>
</gene>
<keyword evidence="3 6" id="KW-0802">TPR repeat</keyword>
<dbReference type="InterPro" id="IPR039448">
    <property type="entry name" value="Beta_helix"/>
</dbReference>
<dbReference type="Gene3D" id="2.160.20.10">
    <property type="entry name" value="Single-stranded right-handed beta-helix, Pectin lyase-like"/>
    <property type="match status" value="1"/>
</dbReference>
<name>A0A6P8HWR3_ACTTE</name>
<dbReference type="GO" id="GO:0008270">
    <property type="term" value="F:zinc ion binding"/>
    <property type="evidence" value="ECO:0007669"/>
    <property type="project" value="UniProtKB-KW"/>
</dbReference>
<dbReference type="Gene3D" id="1.25.40.10">
    <property type="entry name" value="Tetratricopeptide repeat domain"/>
    <property type="match status" value="1"/>
</dbReference>
<evidence type="ECO:0000256" key="7">
    <source>
        <dbReference type="SAM" id="Coils"/>
    </source>
</evidence>
<feature type="coiled-coil region" evidence="7">
    <location>
        <begin position="62"/>
        <end position="100"/>
    </location>
</feature>
<dbReference type="Proteomes" id="UP000515163">
    <property type="component" value="Unplaced"/>
</dbReference>
<dbReference type="InterPro" id="IPR027417">
    <property type="entry name" value="P-loop_NTPase"/>
</dbReference>
<feature type="coiled-coil region" evidence="7">
    <location>
        <begin position="136"/>
        <end position="163"/>
    </location>
</feature>
<evidence type="ECO:0000256" key="3">
    <source>
        <dbReference type="ARBA" id="ARBA00022803"/>
    </source>
</evidence>
<dbReference type="InterPro" id="IPR002893">
    <property type="entry name" value="Znf_MYND"/>
</dbReference>
<dbReference type="SUPFAM" id="SSF48452">
    <property type="entry name" value="TPR-like"/>
    <property type="match status" value="1"/>
</dbReference>
<evidence type="ECO:0000256" key="6">
    <source>
        <dbReference type="PROSITE-ProRule" id="PRU00339"/>
    </source>
</evidence>
<dbReference type="PANTHER" id="PTHR46423">
    <property type="entry name" value="RNA POLYMERASE II-ASSOCIATED PROTEIN 3"/>
    <property type="match status" value="1"/>
</dbReference>
<dbReference type="Pfam" id="PF25000">
    <property type="entry name" value="DUF7779"/>
    <property type="match status" value="1"/>
</dbReference>
<dbReference type="PROSITE" id="PS50865">
    <property type="entry name" value="ZF_MYND_2"/>
    <property type="match status" value="1"/>
</dbReference>
<feature type="repeat" description="TPR" evidence="6">
    <location>
        <begin position="735"/>
        <end position="768"/>
    </location>
</feature>
<dbReference type="SUPFAM" id="SSF52540">
    <property type="entry name" value="P-loop containing nucleoside triphosphate hydrolases"/>
    <property type="match status" value="1"/>
</dbReference>
<dbReference type="InterPro" id="IPR019734">
    <property type="entry name" value="TPR_rpt"/>
</dbReference>
<dbReference type="Pfam" id="PF13414">
    <property type="entry name" value="TPR_11"/>
    <property type="match status" value="1"/>
</dbReference>
<dbReference type="RefSeq" id="XP_031557022.1">
    <property type="nucleotide sequence ID" value="XM_031701162.1"/>
</dbReference>
<evidence type="ECO:0000256" key="5">
    <source>
        <dbReference type="PROSITE-ProRule" id="PRU00134"/>
    </source>
</evidence>
<feature type="repeat" description="TPR" evidence="6">
    <location>
        <begin position="701"/>
        <end position="734"/>
    </location>
</feature>
<feature type="domain" description="MYND-type" evidence="8">
    <location>
        <begin position="1217"/>
        <end position="1254"/>
    </location>
</feature>
<dbReference type="SMART" id="SM00028">
    <property type="entry name" value="TPR"/>
    <property type="match status" value="2"/>
</dbReference>
<dbReference type="SMART" id="SM00710">
    <property type="entry name" value="PbH1"/>
    <property type="match status" value="7"/>
</dbReference>
<evidence type="ECO:0000256" key="2">
    <source>
        <dbReference type="ARBA" id="ARBA00022771"/>
    </source>
</evidence>
<dbReference type="Gene3D" id="6.10.140.2220">
    <property type="match status" value="1"/>
</dbReference>
<proteinExistence type="predicted"/>
<dbReference type="InterPro" id="IPR006626">
    <property type="entry name" value="PbH1"/>
</dbReference>
<dbReference type="InterPro" id="IPR011050">
    <property type="entry name" value="Pectin_lyase_fold/virulence"/>
</dbReference>
<accession>A0A6P8HWR3</accession>
<evidence type="ECO:0000313" key="10">
    <source>
        <dbReference type="RefSeq" id="XP_031557022.1"/>
    </source>
</evidence>
<dbReference type="InParanoid" id="A0A6P8HWR3"/>
<dbReference type="InterPro" id="IPR012334">
    <property type="entry name" value="Pectin_lyas_fold"/>
</dbReference>
<dbReference type="SUPFAM" id="SSF51126">
    <property type="entry name" value="Pectin lyase-like"/>
    <property type="match status" value="1"/>
</dbReference>
<dbReference type="InterPro" id="IPR051966">
    <property type="entry name" value="RPAP3"/>
</dbReference>
<dbReference type="Pfam" id="PF13229">
    <property type="entry name" value="Beta_helix"/>
    <property type="match status" value="1"/>
</dbReference>
<evidence type="ECO:0000259" key="8">
    <source>
        <dbReference type="PROSITE" id="PS50865"/>
    </source>
</evidence>
<evidence type="ECO:0000256" key="4">
    <source>
        <dbReference type="ARBA" id="ARBA00022833"/>
    </source>
</evidence>
<dbReference type="Gene3D" id="3.40.50.300">
    <property type="entry name" value="P-loop containing nucleotide triphosphate hydrolases"/>
    <property type="match status" value="1"/>
</dbReference>
<dbReference type="InterPro" id="IPR011990">
    <property type="entry name" value="TPR-like_helical_dom_sf"/>
</dbReference>
<dbReference type="OrthoDB" id="6088515at2759"/>
<keyword evidence="9" id="KW-1185">Reference proteome</keyword>
<dbReference type="Pfam" id="PF01753">
    <property type="entry name" value="zf-MYND"/>
    <property type="match status" value="1"/>
</dbReference>